<gene>
    <name evidence="2" type="ORF">Slati_2355400</name>
</gene>
<accession>A0AAW2WAI2</accession>
<protein>
    <submittedName>
        <fullName evidence="2">Uncharacterized protein</fullName>
    </submittedName>
</protein>
<proteinExistence type="predicted"/>
<feature type="region of interest" description="Disordered" evidence="1">
    <location>
        <begin position="1"/>
        <end position="93"/>
    </location>
</feature>
<dbReference type="EMBL" id="JACGWN010000008">
    <property type="protein sequence ID" value="KAL0438724.1"/>
    <property type="molecule type" value="Genomic_DNA"/>
</dbReference>
<feature type="compositionally biased region" description="Basic and acidic residues" evidence="1">
    <location>
        <begin position="48"/>
        <end position="58"/>
    </location>
</feature>
<evidence type="ECO:0000256" key="1">
    <source>
        <dbReference type="SAM" id="MobiDB-lite"/>
    </source>
</evidence>
<feature type="compositionally biased region" description="Low complexity" evidence="1">
    <location>
        <begin position="17"/>
        <end position="33"/>
    </location>
</feature>
<name>A0AAW2WAI2_9LAMI</name>
<comment type="caution">
    <text evidence="2">The sequence shown here is derived from an EMBL/GenBank/DDBJ whole genome shotgun (WGS) entry which is preliminary data.</text>
</comment>
<reference evidence="2" key="1">
    <citation type="submission" date="2020-06" db="EMBL/GenBank/DDBJ databases">
        <authorList>
            <person name="Li T."/>
            <person name="Hu X."/>
            <person name="Zhang T."/>
            <person name="Song X."/>
            <person name="Zhang H."/>
            <person name="Dai N."/>
            <person name="Sheng W."/>
            <person name="Hou X."/>
            <person name="Wei L."/>
        </authorList>
    </citation>
    <scope>NUCLEOTIDE SEQUENCE</scope>
    <source>
        <strain evidence="2">KEN1</strain>
        <tissue evidence="2">Leaf</tissue>
    </source>
</reference>
<dbReference type="AlphaFoldDB" id="A0AAW2WAI2"/>
<evidence type="ECO:0000313" key="2">
    <source>
        <dbReference type="EMBL" id="KAL0438724.1"/>
    </source>
</evidence>
<sequence length="110" mass="11781">MAFAGYHHQLNHHISHTAHSSSAPAVAAPGPEQTEGEEGTREGGVALADEKKEGRREDEEAAEAEAARRWGGGVEHAEEEEDRGGAQRRRRCGGGRGEEVLVLCGWVGWG</sequence>
<organism evidence="2">
    <name type="scientific">Sesamum latifolium</name>
    <dbReference type="NCBI Taxonomy" id="2727402"/>
    <lineage>
        <taxon>Eukaryota</taxon>
        <taxon>Viridiplantae</taxon>
        <taxon>Streptophyta</taxon>
        <taxon>Embryophyta</taxon>
        <taxon>Tracheophyta</taxon>
        <taxon>Spermatophyta</taxon>
        <taxon>Magnoliopsida</taxon>
        <taxon>eudicotyledons</taxon>
        <taxon>Gunneridae</taxon>
        <taxon>Pentapetalae</taxon>
        <taxon>asterids</taxon>
        <taxon>lamiids</taxon>
        <taxon>Lamiales</taxon>
        <taxon>Pedaliaceae</taxon>
        <taxon>Sesamum</taxon>
    </lineage>
</organism>
<reference evidence="2" key="2">
    <citation type="journal article" date="2024" name="Plant">
        <title>Genomic evolution and insights into agronomic trait innovations of Sesamum species.</title>
        <authorList>
            <person name="Miao H."/>
            <person name="Wang L."/>
            <person name="Qu L."/>
            <person name="Liu H."/>
            <person name="Sun Y."/>
            <person name="Le M."/>
            <person name="Wang Q."/>
            <person name="Wei S."/>
            <person name="Zheng Y."/>
            <person name="Lin W."/>
            <person name="Duan Y."/>
            <person name="Cao H."/>
            <person name="Xiong S."/>
            <person name="Wang X."/>
            <person name="Wei L."/>
            <person name="Li C."/>
            <person name="Ma Q."/>
            <person name="Ju M."/>
            <person name="Zhao R."/>
            <person name="Li G."/>
            <person name="Mu C."/>
            <person name="Tian Q."/>
            <person name="Mei H."/>
            <person name="Zhang T."/>
            <person name="Gao T."/>
            <person name="Zhang H."/>
        </authorList>
    </citation>
    <scope>NUCLEOTIDE SEQUENCE</scope>
    <source>
        <strain evidence="2">KEN1</strain>
    </source>
</reference>